<evidence type="ECO:0000259" key="5">
    <source>
        <dbReference type="PROSITE" id="PS50118"/>
    </source>
</evidence>
<feature type="compositionally biased region" description="Basic and acidic residues" evidence="4">
    <location>
        <begin position="530"/>
        <end position="545"/>
    </location>
</feature>
<feature type="compositionally biased region" description="Basic and acidic residues" evidence="4">
    <location>
        <begin position="390"/>
        <end position="401"/>
    </location>
</feature>
<feature type="region of interest" description="Disordered" evidence="4">
    <location>
        <begin position="530"/>
        <end position="553"/>
    </location>
</feature>
<dbReference type="InterPro" id="IPR002099">
    <property type="entry name" value="MutL/Mlh/PMS"/>
</dbReference>
<dbReference type="InterPro" id="IPR038973">
    <property type="entry name" value="MutL/Mlh/Pms-like"/>
</dbReference>
<dbReference type="CDD" id="cd03485">
    <property type="entry name" value="MutL_Trans_hPMS_1_like"/>
    <property type="match status" value="1"/>
</dbReference>
<dbReference type="AlphaFoldDB" id="A0A5N5PDM4"/>
<dbReference type="InterPro" id="IPR014762">
    <property type="entry name" value="DNA_mismatch_repair_CS"/>
</dbReference>
<name>A0A5N5PDM4_PANHP</name>
<feature type="compositionally biased region" description="Basic and acidic residues" evidence="4">
    <location>
        <begin position="677"/>
        <end position="693"/>
    </location>
</feature>
<feature type="compositionally biased region" description="Polar residues" evidence="4">
    <location>
        <begin position="404"/>
        <end position="417"/>
    </location>
</feature>
<organism evidence="6 7">
    <name type="scientific">Pangasianodon hypophthalmus</name>
    <name type="common">Striped catfish</name>
    <name type="synonym">Helicophagus hypophthalmus</name>
    <dbReference type="NCBI Taxonomy" id="310915"/>
    <lineage>
        <taxon>Eukaryota</taxon>
        <taxon>Metazoa</taxon>
        <taxon>Chordata</taxon>
        <taxon>Craniata</taxon>
        <taxon>Vertebrata</taxon>
        <taxon>Euteleostomi</taxon>
        <taxon>Actinopterygii</taxon>
        <taxon>Neopterygii</taxon>
        <taxon>Teleostei</taxon>
        <taxon>Ostariophysi</taxon>
        <taxon>Siluriformes</taxon>
        <taxon>Pangasiidae</taxon>
        <taxon>Pangasianodon</taxon>
    </lineage>
</organism>
<evidence type="ECO:0000256" key="4">
    <source>
        <dbReference type="SAM" id="MobiDB-lite"/>
    </source>
</evidence>
<dbReference type="GO" id="GO:0006298">
    <property type="term" value="P:mismatch repair"/>
    <property type="evidence" value="ECO:0007669"/>
    <property type="project" value="InterPro"/>
</dbReference>
<gene>
    <name evidence="6" type="ORF">PHYPO_G00209470</name>
</gene>
<dbReference type="Proteomes" id="UP000327468">
    <property type="component" value="Chromosome 5"/>
</dbReference>
<evidence type="ECO:0000313" key="7">
    <source>
        <dbReference type="Proteomes" id="UP000327468"/>
    </source>
</evidence>
<dbReference type="PROSITE" id="PS00058">
    <property type="entry name" value="DNA_MISMATCH_REPAIR_1"/>
    <property type="match status" value="1"/>
</dbReference>
<dbReference type="GO" id="GO:0140664">
    <property type="term" value="F:ATP-dependent DNA damage sensor activity"/>
    <property type="evidence" value="ECO:0007669"/>
    <property type="project" value="InterPro"/>
</dbReference>
<feature type="compositionally biased region" description="Basic and acidic residues" evidence="4">
    <location>
        <begin position="615"/>
        <end position="655"/>
    </location>
</feature>
<accession>A0A5N5PDM4</accession>
<dbReference type="Pfam" id="PF13589">
    <property type="entry name" value="HATPase_c_3"/>
    <property type="match status" value="1"/>
</dbReference>
<dbReference type="GO" id="GO:0005524">
    <property type="term" value="F:ATP binding"/>
    <property type="evidence" value="ECO:0007669"/>
    <property type="project" value="InterPro"/>
</dbReference>
<evidence type="ECO:0000256" key="2">
    <source>
        <dbReference type="ARBA" id="ARBA00022763"/>
    </source>
</evidence>
<dbReference type="SUPFAM" id="SSF47095">
    <property type="entry name" value="HMG-box"/>
    <property type="match status" value="1"/>
</dbReference>
<dbReference type="FunFam" id="3.30.565.10:FF:000017">
    <property type="entry name" value="PMS1 homolog 1, mismatch repair system component"/>
    <property type="match status" value="1"/>
</dbReference>
<dbReference type="SMART" id="SM01340">
    <property type="entry name" value="DNA_mis_repair"/>
    <property type="match status" value="1"/>
</dbReference>
<dbReference type="PANTHER" id="PTHR10073:SF54">
    <property type="entry name" value="PMS1 PROTEIN HOMOLOG 1"/>
    <property type="match status" value="1"/>
</dbReference>
<dbReference type="GO" id="GO:0016887">
    <property type="term" value="F:ATP hydrolysis activity"/>
    <property type="evidence" value="ECO:0007669"/>
    <property type="project" value="InterPro"/>
</dbReference>
<keyword evidence="3" id="KW-0238">DNA-binding</keyword>
<dbReference type="InterPro" id="IPR014721">
    <property type="entry name" value="Ribsml_uS5_D2-typ_fold_subgr"/>
</dbReference>
<evidence type="ECO:0000313" key="6">
    <source>
        <dbReference type="EMBL" id="KAB5577397.1"/>
    </source>
</evidence>
<proteinExistence type="inferred from homology"/>
<dbReference type="GO" id="GO:0030983">
    <property type="term" value="F:mismatched DNA binding"/>
    <property type="evidence" value="ECO:0007669"/>
    <property type="project" value="InterPro"/>
</dbReference>
<comment type="caution">
    <text evidence="6">The sequence shown here is derived from an EMBL/GenBank/DDBJ whole genome shotgun (WGS) entry which is preliminary data.</text>
</comment>
<feature type="domain" description="HMG box" evidence="5">
    <location>
        <begin position="576"/>
        <end position="644"/>
    </location>
</feature>
<dbReference type="CDD" id="cd16926">
    <property type="entry name" value="HATPase_MutL-MLH-PMS-like"/>
    <property type="match status" value="1"/>
</dbReference>
<comment type="similarity">
    <text evidence="1">Belongs to the DNA mismatch repair MutL/HexB family.</text>
</comment>
<dbReference type="Pfam" id="PF01119">
    <property type="entry name" value="DNA_mis_repair"/>
    <property type="match status" value="1"/>
</dbReference>
<dbReference type="SUPFAM" id="SSF54211">
    <property type="entry name" value="Ribosomal protein S5 domain 2-like"/>
    <property type="match status" value="1"/>
</dbReference>
<reference evidence="6 7" key="1">
    <citation type="submission" date="2019-06" db="EMBL/GenBank/DDBJ databases">
        <title>A chromosome-scale genome assembly of the striped catfish, Pangasianodon hypophthalmus.</title>
        <authorList>
            <person name="Wen M."/>
            <person name="Zahm M."/>
            <person name="Roques C."/>
            <person name="Cabau C."/>
            <person name="Klopp C."/>
            <person name="Donnadieu C."/>
            <person name="Jouanno E."/>
            <person name="Avarre J.-C."/>
            <person name="Campet M."/>
            <person name="Ha T.T.T."/>
            <person name="Dugue R."/>
            <person name="Lampietro C."/>
            <person name="Louis A."/>
            <person name="Herpin A."/>
            <person name="Echchiki A."/>
            <person name="Berthelot C."/>
            <person name="Parey E."/>
            <person name="Roest-Crollius H."/>
            <person name="Braasch I."/>
            <person name="Postlethwait J."/>
            <person name="Bobe J."/>
            <person name="Montfort J."/>
            <person name="Bouchez O."/>
            <person name="Begum T."/>
            <person name="Schartl M."/>
            <person name="Guiguen Y."/>
        </authorList>
    </citation>
    <scope>NUCLEOTIDE SEQUENCE [LARGE SCALE GENOMIC DNA]</scope>
    <source>
        <strain evidence="6 7">Indonesia</strain>
        <tissue evidence="6">Blood</tissue>
    </source>
</reference>
<feature type="region of interest" description="Disordered" evidence="4">
    <location>
        <begin position="615"/>
        <end position="700"/>
    </location>
</feature>
<sequence>MKALPPDTVRLLSSSQVIASVVNVVKELIENSLDAGSSNLEIKLENYGLDRIEVRDNGSGIKAADAPVMAVKHYTSKISCHEDLERLETYGFRGEALGSICAVSEVVITTKTAEDDISTQYTLDFKGCVVSQRPSHLGQGTTVCALKLFKNLPVRRQYYSNSKKCKDELKKVQDLLMAYAIIKPELRIVFTHNKAVVWQKSKVSDHGAALMAVLGSSTAANLLPVRHRHEQAEISIEGYFPKPNSDLNATSSSTSDKTFIYVNNRPVNHKDILKLVKQYYANSAHSNNESASRRFPILMLNITVPASSVDVNLTPDKWQVLLQDKDAVLLAVESVLISLYGSYSVGNDNHVTAGQSHSVVEVRKEPNEVPEKVAPQPSVVAPPVVLDNSTTDKETKEKDGETSLPGTANTSSSSTSEDWIINTSLSDSSFAENTVLNSTVDPDDKHESCLVQVDKEIPAEISLTPDDKIESCLGKVDKEILAEISLTPDDKHESCLGQVDKEISAENWAMGKAFTDPTTGEYLEPVKLHQPEAQKDGDLAPETKTKSSSPCTRPTNVIVEKMAKLTAYDLISSRSVRQPLSAFALFEQDTRSSVLLEKPRASLQDVTAAVKERWESLGEEERKKYEEKAQKSLDSYNEQKKRASAEITPDHHYQKADYFQNRPQGVKRKAPMSDQQTLDKHFKSQPESKEKPTKVSKPLEFSMDALRRALQPEHRSRSSEQGLRLVNRLPSHCAWVVLCGRKLMLLNPFRVEEALLFKRLLENNILPAASLQPPIQLTDGVLGGPEYMDVLMNMEKGSPSLTGAVLFTDARLVANGFQIRLTPGSSSMETGVEVTAMADCMPFYGIADLREILTAVKDRNAQTVQQCRPLKVTNYLEGEAVRMTRQLPLNMSRDDVTNILSRMTQEFDGKREVCLHGRPFFHHLTEVPETDQEALDILSSTC</sequence>
<protein>
    <recommendedName>
        <fullName evidence="5">HMG box domain-containing protein</fullName>
    </recommendedName>
</protein>
<dbReference type="SUPFAM" id="SSF55874">
    <property type="entry name" value="ATPase domain of HSP90 chaperone/DNA topoisomerase II/histidine kinase"/>
    <property type="match status" value="1"/>
</dbReference>
<dbReference type="InterPro" id="IPR036890">
    <property type="entry name" value="HATPase_C_sf"/>
</dbReference>
<feature type="DNA-binding region" description="HMG box" evidence="3">
    <location>
        <begin position="576"/>
        <end position="644"/>
    </location>
</feature>
<dbReference type="InterPro" id="IPR013507">
    <property type="entry name" value="DNA_mismatch_S5_2-like"/>
</dbReference>
<feature type="region of interest" description="Disordered" evidence="4">
    <location>
        <begin position="356"/>
        <end position="417"/>
    </location>
</feature>
<dbReference type="NCBIfam" id="TIGR00585">
    <property type="entry name" value="mutl"/>
    <property type="match status" value="1"/>
</dbReference>
<dbReference type="Gene3D" id="3.30.230.10">
    <property type="match status" value="1"/>
</dbReference>
<dbReference type="InterPro" id="IPR009071">
    <property type="entry name" value="HMG_box_dom"/>
</dbReference>
<dbReference type="PANTHER" id="PTHR10073">
    <property type="entry name" value="DNA MISMATCH REPAIR PROTEIN MLH, PMS, MUTL"/>
    <property type="match status" value="1"/>
</dbReference>
<dbReference type="Pfam" id="PF00505">
    <property type="entry name" value="HMG_box"/>
    <property type="match status" value="1"/>
</dbReference>
<dbReference type="FunFam" id="1.10.30.10:FF:000026">
    <property type="entry name" value="PMS1 homolog 1, mismatch repair system component"/>
    <property type="match status" value="1"/>
</dbReference>
<dbReference type="EMBL" id="VFJC01000006">
    <property type="protein sequence ID" value="KAB5577397.1"/>
    <property type="molecule type" value="Genomic_DNA"/>
</dbReference>
<keyword evidence="7" id="KW-1185">Reference proteome</keyword>
<evidence type="ECO:0000256" key="3">
    <source>
        <dbReference type="PROSITE-ProRule" id="PRU00267"/>
    </source>
</evidence>
<dbReference type="Gene3D" id="1.10.30.10">
    <property type="entry name" value="High mobility group box domain"/>
    <property type="match status" value="1"/>
</dbReference>
<dbReference type="GO" id="GO:0032389">
    <property type="term" value="C:MutLalpha complex"/>
    <property type="evidence" value="ECO:0007669"/>
    <property type="project" value="TreeGrafter"/>
</dbReference>
<dbReference type="InterPro" id="IPR020568">
    <property type="entry name" value="Ribosomal_Su5_D2-typ_SF"/>
</dbReference>
<dbReference type="InterPro" id="IPR036910">
    <property type="entry name" value="HMG_box_dom_sf"/>
</dbReference>
<dbReference type="FunFam" id="3.30.230.10:FF:000030">
    <property type="entry name" value="PMS1 homolog 1, mismatch repair system component"/>
    <property type="match status" value="1"/>
</dbReference>
<keyword evidence="2" id="KW-0227">DNA damage</keyword>
<dbReference type="Gene3D" id="3.30.565.10">
    <property type="entry name" value="Histidine kinase-like ATPase, C-terminal domain"/>
    <property type="match status" value="1"/>
</dbReference>
<feature type="compositionally biased region" description="Low complexity" evidence="4">
    <location>
        <begin position="373"/>
        <end position="385"/>
    </location>
</feature>
<feature type="compositionally biased region" description="Basic and acidic residues" evidence="4">
    <location>
        <begin position="360"/>
        <end position="371"/>
    </location>
</feature>
<dbReference type="SMART" id="SM00398">
    <property type="entry name" value="HMG"/>
    <property type="match status" value="1"/>
</dbReference>
<keyword evidence="3" id="KW-0539">Nucleus</keyword>
<dbReference type="PROSITE" id="PS50118">
    <property type="entry name" value="HMG_BOX_2"/>
    <property type="match status" value="1"/>
</dbReference>
<evidence type="ECO:0000256" key="1">
    <source>
        <dbReference type="ARBA" id="ARBA00006082"/>
    </source>
</evidence>